<dbReference type="EMBL" id="QYRT01000010">
    <property type="protein sequence ID" value="TIH37781.1"/>
    <property type="molecule type" value="Genomic_DNA"/>
</dbReference>
<dbReference type="AlphaFoldDB" id="A0A4T2C3R4"/>
<evidence type="ECO:0000313" key="2">
    <source>
        <dbReference type="Proteomes" id="UP000306192"/>
    </source>
</evidence>
<comment type="caution">
    <text evidence="1">The sequence shown here is derived from an EMBL/GenBank/DDBJ whole genome shotgun (WGS) entry which is preliminary data.</text>
</comment>
<organism evidence="1 2">
    <name type="scientific">Subtercola vilae</name>
    <dbReference type="NCBI Taxonomy" id="2056433"/>
    <lineage>
        <taxon>Bacteria</taxon>
        <taxon>Bacillati</taxon>
        <taxon>Actinomycetota</taxon>
        <taxon>Actinomycetes</taxon>
        <taxon>Micrococcales</taxon>
        <taxon>Microbacteriaceae</taxon>
        <taxon>Subtercola</taxon>
    </lineage>
</organism>
<accession>A0A4T2C3R4</accession>
<proteinExistence type="predicted"/>
<dbReference type="Proteomes" id="UP000306192">
    <property type="component" value="Unassembled WGS sequence"/>
</dbReference>
<gene>
    <name evidence="1" type="ORF">D4765_07135</name>
</gene>
<keyword evidence="2" id="KW-1185">Reference proteome</keyword>
<protein>
    <recommendedName>
        <fullName evidence="3">RiboL-PSP-HEPN domain-containing protein</fullName>
    </recommendedName>
</protein>
<evidence type="ECO:0008006" key="3">
    <source>
        <dbReference type="Google" id="ProtNLM"/>
    </source>
</evidence>
<evidence type="ECO:0000313" key="1">
    <source>
        <dbReference type="EMBL" id="TIH37781.1"/>
    </source>
</evidence>
<reference evidence="1 2" key="1">
    <citation type="journal article" date="2019" name="Microorganisms">
        <title>Systematic Affiliation and Genome Analysis of Subtercola vilae DB165(T) with Particular Emphasis on Cold Adaptation of an Isolate from a High-Altitude Cold Volcano Lake.</title>
        <authorList>
            <person name="Villalobos A.S."/>
            <person name="Wiese J."/>
            <person name="Imhoff J.F."/>
            <person name="Dorador C."/>
            <person name="Keller A."/>
            <person name="Hentschel U."/>
        </authorList>
    </citation>
    <scope>NUCLEOTIDE SEQUENCE [LARGE SCALE GENOMIC DNA]</scope>
    <source>
        <strain evidence="1 2">DB165</strain>
    </source>
</reference>
<name>A0A4T2C3R4_9MICO</name>
<sequence length="123" mass="13574">MPLGSVRTIVSNRFQSGRKLDFGNANPSTLGADFLALGLPLVTKINELHPVGGSFALLQLQRLNEARNALIHDDPVSIAACRTMQPLVLETARRWRQSLDFVAAEMDTIMREHLTDLIGAPPW</sequence>